<dbReference type="RefSeq" id="WP_097328883.1">
    <property type="nucleotide sequence ID" value="NZ_OBDY01000044.1"/>
</dbReference>
<gene>
    <name evidence="1" type="ORF">SAMN05421748_14450</name>
</gene>
<keyword evidence="2" id="KW-1185">Reference proteome</keyword>
<reference evidence="1 2" key="1">
    <citation type="submission" date="2017-09" db="EMBL/GenBank/DDBJ databases">
        <authorList>
            <person name="Ehlers B."/>
            <person name="Leendertz F.H."/>
        </authorList>
    </citation>
    <scope>NUCLEOTIDE SEQUENCE [LARGE SCALE GENOMIC DNA]</scope>
    <source>
        <strain evidence="1 2">CGMCC 4.6857</strain>
    </source>
</reference>
<accession>A0A285KL09</accession>
<evidence type="ECO:0000313" key="1">
    <source>
        <dbReference type="EMBL" id="SNY72903.1"/>
    </source>
</evidence>
<sequence>MDEHDADTERFDQLLERSSLGTPGARRLRRRSRPAQVAAARRIAQLRNRIVHARGENDPAAAAAELLDYLIELGYHGQADHVLYEWFPAEGPLIADMAALTLLRFAYTGTGLPATWQCAHDEKNTKPAGIATLTLAPTSDRLTGADPRWQDEVHLLFTELHEKVGALPVRCRSRADSPPAAAAAAAETFMVMLVFRDTAATVTHLSTCLRHWLDREPGRSLDLAVTSAQWSERIVLHSGGDIWAPTIAGEDHEPADETP</sequence>
<dbReference type="EMBL" id="OBDY01000044">
    <property type="protein sequence ID" value="SNY72903.1"/>
    <property type="molecule type" value="Genomic_DNA"/>
</dbReference>
<dbReference type="Proteomes" id="UP000219612">
    <property type="component" value="Unassembled WGS sequence"/>
</dbReference>
<name>A0A285KL09_9ACTN</name>
<dbReference type="AlphaFoldDB" id="A0A285KL09"/>
<organism evidence="1 2">
    <name type="scientific">Paractinoplanes atraurantiacus</name>
    <dbReference type="NCBI Taxonomy" id="1036182"/>
    <lineage>
        <taxon>Bacteria</taxon>
        <taxon>Bacillati</taxon>
        <taxon>Actinomycetota</taxon>
        <taxon>Actinomycetes</taxon>
        <taxon>Micromonosporales</taxon>
        <taxon>Micromonosporaceae</taxon>
        <taxon>Paractinoplanes</taxon>
    </lineage>
</organism>
<proteinExistence type="predicted"/>
<protein>
    <submittedName>
        <fullName evidence="1">Uncharacterized protein</fullName>
    </submittedName>
</protein>
<evidence type="ECO:0000313" key="2">
    <source>
        <dbReference type="Proteomes" id="UP000219612"/>
    </source>
</evidence>